<evidence type="ECO:0000259" key="7">
    <source>
        <dbReference type="PROSITE" id="PS51456"/>
    </source>
</evidence>
<comment type="caution">
    <text evidence="6">Lacks conserved residue(s) required for the propagation of feature annotation.</text>
</comment>
<evidence type="ECO:0000313" key="8">
    <source>
        <dbReference type="EMBL" id="KIH42358.1"/>
    </source>
</evidence>
<keyword evidence="6" id="KW-0505">Motor protein</keyword>
<dbReference type="OrthoDB" id="5801154at2759"/>
<keyword evidence="9" id="KW-1185">Reference proteome</keyword>
<feature type="domain" description="Myosin motor" evidence="7">
    <location>
        <begin position="1"/>
        <end position="88"/>
    </location>
</feature>
<name>A0A0C2BF71_9BILA</name>
<keyword evidence="6" id="KW-0518">Myosin</keyword>
<evidence type="ECO:0000256" key="5">
    <source>
        <dbReference type="ARBA" id="ARBA00023203"/>
    </source>
</evidence>
<evidence type="ECO:0000256" key="3">
    <source>
        <dbReference type="ARBA" id="ARBA00022840"/>
    </source>
</evidence>
<evidence type="ECO:0000256" key="6">
    <source>
        <dbReference type="PROSITE-ProRule" id="PRU00782"/>
    </source>
</evidence>
<dbReference type="GO" id="GO:0007015">
    <property type="term" value="P:actin filament organization"/>
    <property type="evidence" value="ECO:0007669"/>
    <property type="project" value="TreeGrafter"/>
</dbReference>
<dbReference type="PANTHER" id="PTHR13140">
    <property type="entry name" value="MYOSIN"/>
    <property type="match status" value="1"/>
</dbReference>
<evidence type="ECO:0000256" key="1">
    <source>
        <dbReference type="ARBA" id="ARBA00008314"/>
    </source>
</evidence>
<dbReference type="InterPro" id="IPR027417">
    <property type="entry name" value="P-loop_NTPase"/>
</dbReference>
<proteinExistence type="inferred from homology"/>
<gene>
    <name evidence="8" type="ORF">ANCDUO_27658</name>
</gene>
<dbReference type="AlphaFoldDB" id="A0A0C2BF71"/>
<keyword evidence="3" id="KW-0067">ATP-binding</keyword>
<evidence type="ECO:0000256" key="4">
    <source>
        <dbReference type="ARBA" id="ARBA00023054"/>
    </source>
</evidence>
<dbReference type="GO" id="GO:0000146">
    <property type="term" value="F:microfilament motor activity"/>
    <property type="evidence" value="ECO:0007669"/>
    <property type="project" value="TreeGrafter"/>
</dbReference>
<dbReference type="SUPFAM" id="SSF52540">
    <property type="entry name" value="P-loop containing nucleoside triphosphate hydrolases"/>
    <property type="match status" value="1"/>
</dbReference>
<keyword evidence="5 6" id="KW-0009">Actin-binding</keyword>
<accession>A0A0C2BF71</accession>
<dbReference type="Pfam" id="PF00063">
    <property type="entry name" value="Myosin_head"/>
    <property type="match status" value="1"/>
</dbReference>
<protein>
    <recommendedName>
        <fullName evidence="7">Myosin motor domain-containing protein</fullName>
    </recommendedName>
</protein>
<sequence length="88" mass="10114">MLEKFNMSEAHFAMRHYAGTVRYNVTNWLEKNKDPLNDTVVQVMKQSKKNALLVEVWQDYTTQEEAAAATKGISLKSERMRSVAEFSA</sequence>
<dbReference type="Proteomes" id="UP000054047">
    <property type="component" value="Unassembled WGS sequence"/>
</dbReference>
<comment type="similarity">
    <text evidence="1 6">Belongs to the TRAFAC class myosin-kinesin ATPase superfamily. Myosin family.</text>
</comment>
<dbReference type="InterPro" id="IPR001609">
    <property type="entry name" value="Myosin_head_motor_dom-like"/>
</dbReference>
<dbReference type="GO" id="GO:0016020">
    <property type="term" value="C:membrane"/>
    <property type="evidence" value="ECO:0007669"/>
    <property type="project" value="TreeGrafter"/>
</dbReference>
<dbReference type="PROSITE" id="PS51456">
    <property type="entry name" value="MYOSIN_MOTOR"/>
    <property type="match status" value="1"/>
</dbReference>
<keyword evidence="4" id="KW-0175">Coiled coil</keyword>
<dbReference type="GO" id="GO:0005737">
    <property type="term" value="C:cytoplasm"/>
    <property type="evidence" value="ECO:0007669"/>
    <property type="project" value="TreeGrafter"/>
</dbReference>
<organism evidence="8 9">
    <name type="scientific">Ancylostoma duodenale</name>
    <dbReference type="NCBI Taxonomy" id="51022"/>
    <lineage>
        <taxon>Eukaryota</taxon>
        <taxon>Metazoa</taxon>
        <taxon>Ecdysozoa</taxon>
        <taxon>Nematoda</taxon>
        <taxon>Chromadorea</taxon>
        <taxon>Rhabditida</taxon>
        <taxon>Rhabditina</taxon>
        <taxon>Rhabditomorpha</taxon>
        <taxon>Strongyloidea</taxon>
        <taxon>Ancylostomatidae</taxon>
        <taxon>Ancylostomatinae</taxon>
        <taxon>Ancylostoma</taxon>
    </lineage>
</organism>
<dbReference type="GO" id="GO:0016459">
    <property type="term" value="C:myosin complex"/>
    <property type="evidence" value="ECO:0007669"/>
    <property type="project" value="UniProtKB-KW"/>
</dbReference>
<dbReference type="PANTHER" id="PTHR13140:SF857">
    <property type="entry name" value="MYOSIN-11"/>
    <property type="match status" value="1"/>
</dbReference>
<dbReference type="GO" id="GO:0005524">
    <property type="term" value="F:ATP binding"/>
    <property type="evidence" value="ECO:0007669"/>
    <property type="project" value="UniProtKB-KW"/>
</dbReference>
<dbReference type="EMBL" id="KN795823">
    <property type="protein sequence ID" value="KIH42358.1"/>
    <property type="molecule type" value="Genomic_DNA"/>
</dbReference>
<dbReference type="GO" id="GO:0051015">
    <property type="term" value="F:actin filament binding"/>
    <property type="evidence" value="ECO:0007669"/>
    <property type="project" value="TreeGrafter"/>
</dbReference>
<keyword evidence="2" id="KW-0547">Nucleotide-binding</keyword>
<evidence type="ECO:0000313" key="9">
    <source>
        <dbReference type="Proteomes" id="UP000054047"/>
    </source>
</evidence>
<evidence type="ECO:0000256" key="2">
    <source>
        <dbReference type="ARBA" id="ARBA00022741"/>
    </source>
</evidence>
<reference evidence="8 9" key="1">
    <citation type="submission" date="2013-12" db="EMBL/GenBank/DDBJ databases">
        <title>Draft genome of the parsitic nematode Ancylostoma duodenale.</title>
        <authorList>
            <person name="Mitreva M."/>
        </authorList>
    </citation>
    <scope>NUCLEOTIDE SEQUENCE [LARGE SCALE GENOMIC DNA]</scope>
    <source>
        <strain evidence="8 9">Zhejiang</strain>
    </source>
</reference>
<dbReference type="Gene3D" id="1.20.58.530">
    <property type="match status" value="1"/>
</dbReference>